<protein>
    <recommendedName>
        <fullName evidence="2">BTB domain-containing protein</fullName>
    </recommendedName>
</protein>
<evidence type="ECO:0000256" key="1">
    <source>
        <dbReference type="ARBA" id="ARBA00004906"/>
    </source>
</evidence>
<keyword evidence="4" id="KW-1185">Reference proteome</keyword>
<sequence length="276" mass="28868">MDSFSTLQQTMGTKADIDLVFDKDGTQDTLMSHSSILQLSSQVLAHALELHSASSSSSSSSSTLRQLPLPGTSKADFLTVAQFLYPIAPLPKVSWDNLEVLLVEGRKWDMQVVLAHVAEFLQANASSLDLSPTSPHYAFKWLQLADAAGLSDACKACADRIVALDRSSCVSSNTQGLSPQTPTYLLDKCATSAPLYTNGCLGSSSSTAFYGTAAAASAYFGAGQDIYGIGVAAGGGGGTYPACLGCYSCAPIRAGGRYTPGGVRLVRTCHECGREV</sequence>
<proteinExistence type="predicted"/>
<dbReference type="Pfam" id="PF00651">
    <property type="entry name" value="BTB"/>
    <property type="match status" value="1"/>
</dbReference>
<dbReference type="Proteomes" id="UP001244341">
    <property type="component" value="Chromosome 10b"/>
</dbReference>
<accession>A0ABY8UEW3</accession>
<evidence type="ECO:0000313" key="4">
    <source>
        <dbReference type="Proteomes" id="UP001244341"/>
    </source>
</evidence>
<organism evidence="3 4">
    <name type="scientific">Tetradesmus obliquus</name>
    <name type="common">Green alga</name>
    <name type="synonym">Acutodesmus obliquus</name>
    <dbReference type="NCBI Taxonomy" id="3088"/>
    <lineage>
        <taxon>Eukaryota</taxon>
        <taxon>Viridiplantae</taxon>
        <taxon>Chlorophyta</taxon>
        <taxon>core chlorophytes</taxon>
        <taxon>Chlorophyceae</taxon>
        <taxon>CS clade</taxon>
        <taxon>Sphaeropleales</taxon>
        <taxon>Scenedesmaceae</taxon>
        <taxon>Tetradesmus</taxon>
    </lineage>
</organism>
<feature type="domain" description="BTB" evidence="2">
    <location>
        <begin position="15"/>
        <end position="124"/>
    </location>
</feature>
<evidence type="ECO:0000313" key="3">
    <source>
        <dbReference type="EMBL" id="WIA18887.1"/>
    </source>
</evidence>
<dbReference type="EMBL" id="CP126217">
    <property type="protein sequence ID" value="WIA18887.1"/>
    <property type="molecule type" value="Genomic_DNA"/>
</dbReference>
<comment type="pathway">
    <text evidence="1">Protein modification; protein ubiquitination.</text>
</comment>
<dbReference type="InterPro" id="IPR011333">
    <property type="entry name" value="SKP1/BTB/POZ_sf"/>
</dbReference>
<gene>
    <name evidence="3" type="ORF">OEZ85_003560</name>
</gene>
<dbReference type="Gene3D" id="3.30.710.10">
    <property type="entry name" value="Potassium Channel Kv1.1, Chain A"/>
    <property type="match status" value="1"/>
</dbReference>
<reference evidence="3 4" key="1">
    <citation type="submission" date="2023-05" db="EMBL/GenBank/DDBJ databases">
        <title>A 100% complete, gapless, phased diploid assembly of the Scenedesmus obliquus UTEX 3031 genome.</title>
        <authorList>
            <person name="Biondi T.C."/>
            <person name="Hanschen E.R."/>
            <person name="Kwon T."/>
            <person name="Eng W."/>
            <person name="Kruse C.P.S."/>
            <person name="Koehler S.I."/>
            <person name="Kunde Y."/>
            <person name="Gleasner C.D."/>
            <person name="You Mak K.T."/>
            <person name="Polle J."/>
            <person name="Hovde B.T."/>
            <person name="Starkenburg S.R."/>
        </authorList>
    </citation>
    <scope>NUCLEOTIDE SEQUENCE [LARGE SCALE GENOMIC DNA]</scope>
    <source>
        <strain evidence="3 4">DOE0152z</strain>
    </source>
</reference>
<evidence type="ECO:0000259" key="2">
    <source>
        <dbReference type="Pfam" id="PF00651"/>
    </source>
</evidence>
<dbReference type="InterPro" id="IPR000210">
    <property type="entry name" value="BTB/POZ_dom"/>
</dbReference>
<name>A0ABY8UEW3_TETOB</name>